<gene>
    <name evidence="4" type="ORF">WJX72_006227</name>
</gene>
<dbReference type="InterPro" id="IPR036338">
    <property type="entry name" value="Aha1"/>
</dbReference>
<dbReference type="GO" id="GO:0001671">
    <property type="term" value="F:ATPase activator activity"/>
    <property type="evidence" value="ECO:0007669"/>
    <property type="project" value="InterPro"/>
</dbReference>
<dbReference type="PANTHER" id="PTHR13009">
    <property type="entry name" value="HEAT SHOCK PROTEIN 90 HSP90 CO-CHAPERONE AHA-1"/>
    <property type="match status" value="1"/>
</dbReference>
<reference evidence="4 5" key="1">
    <citation type="journal article" date="2024" name="Nat. Commun.">
        <title>Phylogenomics reveals the evolutionary origins of lichenization in chlorophyte algae.</title>
        <authorList>
            <person name="Puginier C."/>
            <person name="Libourel C."/>
            <person name="Otte J."/>
            <person name="Skaloud P."/>
            <person name="Haon M."/>
            <person name="Grisel S."/>
            <person name="Petersen M."/>
            <person name="Berrin J.G."/>
            <person name="Delaux P.M."/>
            <person name="Dal Grande F."/>
            <person name="Keller J."/>
        </authorList>
    </citation>
    <scope>NUCLEOTIDE SEQUENCE [LARGE SCALE GENOMIC DNA]</scope>
    <source>
        <strain evidence="4 5">SAG 2043</strain>
    </source>
</reference>
<dbReference type="Proteomes" id="UP001489004">
    <property type="component" value="Unassembled WGS sequence"/>
</dbReference>
<organism evidence="4 5">
    <name type="scientific">[Myrmecia] bisecta</name>
    <dbReference type="NCBI Taxonomy" id="41462"/>
    <lineage>
        <taxon>Eukaryota</taxon>
        <taxon>Viridiplantae</taxon>
        <taxon>Chlorophyta</taxon>
        <taxon>core chlorophytes</taxon>
        <taxon>Trebouxiophyceae</taxon>
        <taxon>Trebouxiales</taxon>
        <taxon>Trebouxiaceae</taxon>
        <taxon>Myrmecia</taxon>
    </lineage>
</organism>
<evidence type="ECO:0000313" key="4">
    <source>
        <dbReference type="EMBL" id="KAK9829498.1"/>
    </source>
</evidence>
<dbReference type="AlphaFoldDB" id="A0AAW1R7I6"/>
<dbReference type="InterPro" id="IPR023393">
    <property type="entry name" value="START-like_dom_sf"/>
</dbReference>
<evidence type="ECO:0000256" key="2">
    <source>
        <dbReference type="SAM" id="MobiDB-lite"/>
    </source>
</evidence>
<comment type="caution">
    <text evidence="4">The sequence shown here is derived from an EMBL/GenBank/DDBJ whole genome shotgun (WGS) entry which is preliminary data.</text>
</comment>
<dbReference type="SUPFAM" id="SSF103111">
    <property type="entry name" value="Activator of Hsp90 ATPase, Aha1"/>
    <property type="match status" value="1"/>
</dbReference>
<dbReference type="EMBL" id="JALJOR010000001">
    <property type="protein sequence ID" value="KAK9829498.1"/>
    <property type="molecule type" value="Genomic_DNA"/>
</dbReference>
<feature type="compositionally biased region" description="Basic and acidic residues" evidence="2">
    <location>
        <begin position="205"/>
        <end position="214"/>
    </location>
</feature>
<feature type="compositionally biased region" description="Low complexity" evidence="2">
    <location>
        <begin position="182"/>
        <end position="204"/>
    </location>
</feature>
<keyword evidence="5" id="KW-1185">Reference proteome</keyword>
<sequence length="355" mass="39337">MAKLGEGDARWIVQDRPDGVNVNNWHWTEKDMMPWSKKRLQELFSGLDLVPGNTLISAQATGVDKVEGEAIVNNRKNKLIPSYELEVSIPFEGTVKDGDGHVAGSVKGSVLFPYISDENADEDPEVRVSTSSQGSAEQRVKDAVLTKGKKVLYDSIRQFVAELRRGGTISSDANQAAPNRTAQQSQPAAAAPQQAAQQAQQAQPEKTHEKKQQKADGTQAIELEERFYARPSDLYECFTNAHRVQGFTQSPATIEPKEGGQFSMFGGSLSGRFTQLQPPSRLAMDWRFSNWEDGVLSKVQIDLSEPQAGTTELKLKHSSIPYQDRYGHGDVVENVRRGWEGQIFQRIKAVFGYGI</sequence>
<dbReference type="GO" id="GO:0006457">
    <property type="term" value="P:protein folding"/>
    <property type="evidence" value="ECO:0007669"/>
    <property type="project" value="TreeGrafter"/>
</dbReference>
<evidence type="ECO:0000259" key="3">
    <source>
        <dbReference type="SMART" id="SM01000"/>
    </source>
</evidence>
<dbReference type="GO" id="GO:0051087">
    <property type="term" value="F:protein-folding chaperone binding"/>
    <property type="evidence" value="ECO:0007669"/>
    <property type="project" value="InterPro"/>
</dbReference>
<protein>
    <recommendedName>
        <fullName evidence="3">Activator of Hsp90 ATPase AHSA1-like N-terminal domain-containing protein</fullName>
    </recommendedName>
</protein>
<dbReference type="Pfam" id="PF09229">
    <property type="entry name" value="Aha1_N"/>
    <property type="match status" value="1"/>
</dbReference>
<dbReference type="SMART" id="SM01000">
    <property type="entry name" value="Aha1_N"/>
    <property type="match status" value="1"/>
</dbReference>
<feature type="region of interest" description="Disordered" evidence="2">
    <location>
        <begin position="170"/>
        <end position="219"/>
    </location>
</feature>
<dbReference type="Gene3D" id="3.30.530.20">
    <property type="match status" value="1"/>
</dbReference>
<accession>A0AAW1R7I6</accession>
<proteinExistence type="inferred from homology"/>
<dbReference type="Pfam" id="PF08327">
    <property type="entry name" value="AHSA1"/>
    <property type="match status" value="1"/>
</dbReference>
<dbReference type="Gene3D" id="3.15.10.20">
    <property type="entry name" value="Activator of Hsp90 ATPase Aha1, N-terminal domain"/>
    <property type="match status" value="1"/>
</dbReference>
<dbReference type="GO" id="GO:0005829">
    <property type="term" value="C:cytosol"/>
    <property type="evidence" value="ECO:0007669"/>
    <property type="project" value="TreeGrafter"/>
</dbReference>
<dbReference type="PANTHER" id="PTHR13009:SF8">
    <property type="entry name" value="AHA1 DOMAIN-CONTAINING PROTEIN"/>
    <property type="match status" value="1"/>
</dbReference>
<evidence type="ECO:0000256" key="1">
    <source>
        <dbReference type="ARBA" id="ARBA00006817"/>
    </source>
</evidence>
<dbReference type="InterPro" id="IPR013538">
    <property type="entry name" value="ASHA1/2-like_C"/>
</dbReference>
<dbReference type="InterPro" id="IPR015310">
    <property type="entry name" value="AHSA1-like_N"/>
</dbReference>
<evidence type="ECO:0000313" key="5">
    <source>
        <dbReference type="Proteomes" id="UP001489004"/>
    </source>
</evidence>
<feature type="region of interest" description="Disordered" evidence="2">
    <location>
        <begin position="117"/>
        <end position="141"/>
    </location>
</feature>
<feature type="compositionally biased region" description="Polar residues" evidence="2">
    <location>
        <begin position="170"/>
        <end position="181"/>
    </location>
</feature>
<dbReference type="SUPFAM" id="SSF55961">
    <property type="entry name" value="Bet v1-like"/>
    <property type="match status" value="1"/>
</dbReference>
<comment type="similarity">
    <text evidence="1">Belongs to the AHA1 family.</text>
</comment>
<name>A0AAW1R7I6_9CHLO</name>
<dbReference type="CDD" id="cd08892">
    <property type="entry name" value="SRPBCC_Aha1"/>
    <property type="match status" value="1"/>
</dbReference>
<feature type="domain" description="Activator of Hsp90 ATPase AHSA1-like N-terminal" evidence="3">
    <location>
        <begin position="29"/>
        <end position="165"/>
    </location>
</feature>